<dbReference type="OrthoDB" id="184880at2759"/>
<proteinExistence type="predicted"/>
<accession>A0A428Q177</accession>
<reference evidence="1 2" key="1">
    <citation type="submission" date="2017-06" db="EMBL/GenBank/DDBJ databases">
        <title>Comparative genomic analysis of Ambrosia Fusariam Clade fungi.</title>
        <authorList>
            <person name="Stajich J.E."/>
            <person name="Carrillo J."/>
            <person name="Kijimoto T."/>
            <person name="Eskalen A."/>
            <person name="O'Donnell K."/>
            <person name="Kasson M."/>
        </authorList>
    </citation>
    <scope>NUCLEOTIDE SEQUENCE [LARGE SCALE GENOMIC DNA]</scope>
    <source>
        <strain evidence="1 2">NRRL62584</strain>
    </source>
</reference>
<gene>
    <name evidence="1" type="ORF">CEP54_007487</name>
</gene>
<dbReference type="Proteomes" id="UP000288168">
    <property type="component" value="Unassembled WGS sequence"/>
</dbReference>
<evidence type="ECO:0000313" key="1">
    <source>
        <dbReference type="EMBL" id="RSL59031.1"/>
    </source>
</evidence>
<dbReference type="EMBL" id="NKCI01000069">
    <property type="protein sequence ID" value="RSL59031.1"/>
    <property type="molecule type" value="Genomic_DNA"/>
</dbReference>
<name>A0A428Q177_9HYPO</name>
<protein>
    <submittedName>
        <fullName evidence="1">Uncharacterized protein</fullName>
    </submittedName>
</protein>
<sequence>MDLDYNRSEVGQATNDANRVFSGLFDQIGLGARFPSKLDKAFEAAGLVNVSIQNVDFPMGKRLGDDKAAQDSWEPFALTIPSVVETAKSLGADVPDSIYDNLAERFEKEVKGQGSLWRSFIIIGQKPE</sequence>
<dbReference type="AlphaFoldDB" id="A0A428Q177"/>
<dbReference type="STRING" id="1325734.A0A428Q177"/>
<evidence type="ECO:0000313" key="2">
    <source>
        <dbReference type="Proteomes" id="UP000288168"/>
    </source>
</evidence>
<keyword evidence="2" id="KW-1185">Reference proteome</keyword>
<organism evidence="1 2">
    <name type="scientific">Fusarium duplospermum</name>
    <dbReference type="NCBI Taxonomy" id="1325734"/>
    <lineage>
        <taxon>Eukaryota</taxon>
        <taxon>Fungi</taxon>
        <taxon>Dikarya</taxon>
        <taxon>Ascomycota</taxon>
        <taxon>Pezizomycotina</taxon>
        <taxon>Sordariomycetes</taxon>
        <taxon>Hypocreomycetidae</taxon>
        <taxon>Hypocreales</taxon>
        <taxon>Nectriaceae</taxon>
        <taxon>Fusarium</taxon>
        <taxon>Fusarium solani species complex</taxon>
    </lineage>
</organism>
<comment type="caution">
    <text evidence="1">The sequence shown here is derived from an EMBL/GenBank/DDBJ whole genome shotgun (WGS) entry which is preliminary data.</text>
</comment>